<keyword evidence="3" id="KW-1185">Reference proteome</keyword>
<accession>A0A9P9E4S0</accession>
<proteinExistence type="predicted"/>
<evidence type="ECO:0000313" key="3">
    <source>
        <dbReference type="Proteomes" id="UP000700596"/>
    </source>
</evidence>
<comment type="caution">
    <text evidence="2">The sequence shown here is derived from an EMBL/GenBank/DDBJ whole genome shotgun (WGS) entry which is preliminary data.</text>
</comment>
<evidence type="ECO:0000256" key="1">
    <source>
        <dbReference type="SAM" id="Phobius"/>
    </source>
</evidence>
<keyword evidence="1" id="KW-0472">Membrane</keyword>
<gene>
    <name evidence="2" type="ORF">B0J11DRAFT_257614</name>
</gene>
<dbReference type="Proteomes" id="UP000700596">
    <property type="component" value="Unassembled WGS sequence"/>
</dbReference>
<protein>
    <submittedName>
        <fullName evidence="2">Uncharacterized protein</fullName>
    </submittedName>
</protein>
<dbReference type="AlphaFoldDB" id="A0A9P9E4S0"/>
<sequence>METIHIYLCPNSFSFVMCLLCSIFTWGQLLGPNAMIEQHWQLCVTSAGSARCDPNLTFLGAIVLAKIRSTI</sequence>
<keyword evidence="1" id="KW-1133">Transmembrane helix</keyword>
<name>A0A9P9E4S0_9PLEO</name>
<keyword evidence="1" id="KW-0812">Transmembrane</keyword>
<evidence type="ECO:0000313" key="2">
    <source>
        <dbReference type="EMBL" id="KAH7130634.1"/>
    </source>
</evidence>
<feature type="transmembrane region" description="Helical" evidence="1">
    <location>
        <begin position="12"/>
        <end position="31"/>
    </location>
</feature>
<reference evidence="2" key="1">
    <citation type="journal article" date="2021" name="Nat. Commun.">
        <title>Genetic determinants of endophytism in the Arabidopsis root mycobiome.</title>
        <authorList>
            <person name="Mesny F."/>
            <person name="Miyauchi S."/>
            <person name="Thiergart T."/>
            <person name="Pickel B."/>
            <person name="Atanasova L."/>
            <person name="Karlsson M."/>
            <person name="Huettel B."/>
            <person name="Barry K.W."/>
            <person name="Haridas S."/>
            <person name="Chen C."/>
            <person name="Bauer D."/>
            <person name="Andreopoulos W."/>
            <person name="Pangilinan J."/>
            <person name="LaButti K."/>
            <person name="Riley R."/>
            <person name="Lipzen A."/>
            <person name="Clum A."/>
            <person name="Drula E."/>
            <person name="Henrissat B."/>
            <person name="Kohler A."/>
            <person name="Grigoriev I.V."/>
            <person name="Martin F.M."/>
            <person name="Hacquard S."/>
        </authorList>
    </citation>
    <scope>NUCLEOTIDE SEQUENCE</scope>
    <source>
        <strain evidence="2">MPI-CAGE-CH-0243</strain>
    </source>
</reference>
<dbReference type="EMBL" id="JAGMWT010000004">
    <property type="protein sequence ID" value="KAH7130634.1"/>
    <property type="molecule type" value="Genomic_DNA"/>
</dbReference>
<organism evidence="2 3">
    <name type="scientific">Dendryphion nanum</name>
    <dbReference type="NCBI Taxonomy" id="256645"/>
    <lineage>
        <taxon>Eukaryota</taxon>
        <taxon>Fungi</taxon>
        <taxon>Dikarya</taxon>
        <taxon>Ascomycota</taxon>
        <taxon>Pezizomycotina</taxon>
        <taxon>Dothideomycetes</taxon>
        <taxon>Pleosporomycetidae</taxon>
        <taxon>Pleosporales</taxon>
        <taxon>Torulaceae</taxon>
        <taxon>Dendryphion</taxon>
    </lineage>
</organism>